<keyword evidence="2" id="KW-0813">Transport</keyword>
<feature type="transmembrane region" description="Helical" evidence="7">
    <location>
        <begin position="104"/>
        <end position="122"/>
    </location>
</feature>
<evidence type="ECO:0000256" key="4">
    <source>
        <dbReference type="ARBA" id="ARBA00022970"/>
    </source>
</evidence>
<comment type="subcellular location">
    <subcellularLocation>
        <location evidence="1">Membrane</location>
    </subcellularLocation>
</comment>
<dbReference type="GO" id="GO:0016020">
    <property type="term" value="C:membrane"/>
    <property type="evidence" value="ECO:0007669"/>
    <property type="project" value="UniProtKB-SubCell"/>
</dbReference>
<dbReference type="InterPro" id="IPR013057">
    <property type="entry name" value="AA_transpt_TM"/>
</dbReference>
<evidence type="ECO:0000256" key="2">
    <source>
        <dbReference type="ARBA" id="ARBA00022448"/>
    </source>
</evidence>
<gene>
    <name evidence="9" type="ORF">COLO4_17989</name>
</gene>
<keyword evidence="10" id="KW-1185">Reference proteome</keyword>
<keyword evidence="5 7" id="KW-1133">Transmembrane helix</keyword>
<dbReference type="Pfam" id="PF01490">
    <property type="entry name" value="Aa_trans"/>
    <property type="match status" value="1"/>
</dbReference>
<evidence type="ECO:0000256" key="1">
    <source>
        <dbReference type="ARBA" id="ARBA00004370"/>
    </source>
</evidence>
<sequence length="250" mass="27148">MGEVVVPVDYDSTQELPLYLPPTMSPSLQIITIKSSSIKEMPPPPPGVTSNNSGQPGGINLKEVESWLPITESRNGNMFTAMFHLLCSGIGFQALLLPVAFAALGWVWGIICLSMAFIWQLYTIWLLVNLHEPVPGTRYSRFVRLSIVAFGGGTMEQFFKLICGEGTTCESKTLTGTECFLLFTCIAIIIGQLPNLNSIARVSLIGAMASIGYFTMIWGLSIGKGRLNDVSYSIPTDAKTGMNGFGDFAF</sequence>
<accession>A0A1R3JAY6</accession>
<evidence type="ECO:0000256" key="5">
    <source>
        <dbReference type="ARBA" id="ARBA00022989"/>
    </source>
</evidence>
<feature type="transmembrane region" description="Helical" evidence="7">
    <location>
        <begin position="142"/>
        <end position="162"/>
    </location>
</feature>
<dbReference type="EMBL" id="AWUE01016403">
    <property type="protein sequence ID" value="OMO91999.1"/>
    <property type="molecule type" value="Genomic_DNA"/>
</dbReference>
<dbReference type="Proteomes" id="UP000187203">
    <property type="component" value="Unassembled WGS sequence"/>
</dbReference>
<feature type="domain" description="Amino acid transporter transmembrane" evidence="8">
    <location>
        <begin position="75"/>
        <end position="145"/>
    </location>
</feature>
<evidence type="ECO:0000259" key="8">
    <source>
        <dbReference type="Pfam" id="PF01490"/>
    </source>
</evidence>
<proteinExistence type="predicted"/>
<dbReference type="AlphaFoldDB" id="A0A1R3JAY6"/>
<dbReference type="GO" id="GO:0006865">
    <property type="term" value="P:amino acid transport"/>
    <property type="evidence" value="ECO:0007669"/>
    <property type="project" value="UniProtKB-KW"/>
</dbReference>
<protein>
    <submittedName>
        <fullName evidence="9">Amino acid transporter, transmembrane</fullName>
    </submittedName>
</protein>
<dbReference type="PANTHER" id="PTHR48017">
    <property type="entry name" value="OS05G0424000 PROTEIN-RELATED"/>
    <property type="match status" value="1"/>
</dbReference>
<evidence type="ECO:0000256" key="7">
    <source>
        <dbReference type="SAM" id="Phobius"/>
    </source>
</evidence>
<keyword evidence="4" id="KW-0029">Amino-acid transport</keyword>
<feature type="transmembrane region" description="Helical" evidence="7">
    <location>
        <begin position="78"/>
        <end position="97"/>
    </location>
</feature>
<dbReference type="STRING" id="93759.A0A1R3JAY6"/>
<evidence type="ECO:0000313" key="9">
    <source>
        <dbReference type="EMBL" id="OMO91999.1"/>
    </source>
</evidence>
<keyword evidence="6 7" id="KW-0472">Membrane</keyword>
<feature type="transmembrane region" description="Helical" evidence="7">
    <location>
        <begin position="199"/>
        <end position="220"/>
    </location>
</feature>
<reference evidence="10" key="1">
    <citation type="submission" date="2013-09" db="EMBL/GenBank/DDBJ databases">
        <title>Corchorus olitorius genome sequencing.</title>
        <authorList>
            <person name="Alam M."/>
            <person name="Haque M.S."/>
            <person name="Islam M.S."/>
            <person name="Emdad E.M."/>
            <person name="Islam M.M."/>
            <person name="Ahmed B."/>
            <person name="Halim A."/>
            <person name="Hossen Q.M.M."/>
            <person name="Hossain M.Z."/>
            <person name="Ahmed R."/>
            <person name="Khan M.M."/>
            <person name="Islam R."/>
            <person name="Rashid M.M."/>
            <person name="Khan S.A."/>
            <person name="Rahman M.S."/>
            <person name="Alam M."/>
            <person name="Yahiya A.S."/>
            <person name="Khan M.S."/>
            <person name="Azam M.S."/>
            <person name="Haque T."/>
            <person name="Lashkar M.Z.H."/>
            <person name="Akhand A.I."/>
            <person name="Morshed G."/>
            <person name="Roy S."/>
            <person name="Uddin K.S."/>
            <person name="Rabeya T."/>
            <person name="Hossain A.S."/>
            <person name="Chowdhury A."/>
            <person name="Snigdha A.R."/>
            <person name="Mortoza M.S."/>
            <person name="Matin S.A."/>
            <person name="Hoque S.M.E."/>
            <person name="Islam M.K."/>
            <person name="Roy D.K."/>
            <person name="Haider R."/>
            <person name="Moosa M.M."/>
            <person name="Elias S.M."/>
            <person name="Hasan A.M."/>
            <person name="Jahan S."/>
            <person name="Shafiuddin M."/>
            <person name="Mahmood N."/>
            <person name="Shommy N.S."/>
        </authorList>
    </citation>
    <scope>NUCLEOTIDE SEQUENCE [LARGE SCALE GENOMIC DNA]</scope>
    <source>
        <strain evidence="10">cv. O-4</strain>
    </source>
</reference>
<organism evidence="9 10">
    <name type="scientific">Corchorus olitorius</name>
    <dbReference type="NCBI Taxonomy" id="93759"/>
    <lineage>
        <taxon>Eukaryota</taxon>
        <taxon>Viridiplantae</taxon>
        <taxon>Streptophyta</taxon>
        <taxon>Embryophyta</taxon>
        <taxon>Tracheophyta</taxon>
        <taxon>Spermatophyta</taxon>
        <taxon>Magnoliopsida</taxon>
        <taxon>eudicotyledons</taxon>
        <taxon>Gunneridae</taxon>
        <taxon>Pentapetalae</taxon>
        <taxon>rosids</taxon>
        <taxon>malvids</taxon>
        <taxon>Malvales</taxon>
        <taxon>Malvaceae</taxon>
        <taxon>Grewioideae</taxon>
        <taxon>Apeibeae</taxon>
        <taxon>Corchorus</taxon>
    </lineage>
</organism>
<dbReference type="OrthoDB" id="40134at2759"/>
<keyword evidence="3 7" id="KW-0812">Transmembrane</keyword>
<evidence type="ECO:0000256" key="3">
    <source>
        <dbReference type="ARBA" id="ARBA00022692"/>
    </source>
</evidence>
<evidence type="ECO:0000313" key="10">
    <source>
        <dbReference type="Proteomes" id="UP000187203"/>
    </source>
</evidence>
<evidence type="ECO:0000256" key="6">
    <source>
        <dbReference type="ARBA" id="ARBA00023136"/>
    </source>
</evidence>
<feature type="transmembrane region" description="Helical" evidence="7">
    <location>
        <begin position="174"/>
        <end position="193"/>
    </location>
</feature>
<comment type="caution">
    <text evidence="9">The sequence shown here is derived from an EMBL/GenBank/DDBJ whole genome shotgun (WGS) entry which is preliminary data.</text>
</comment>
<name>A0A1R3JAY6_9ROSI</name>